<dbReference type="RefSeq" id="XP_043150320.1">
    <property type="nucleotide sequence ID" value="XM_043294385.1"/>
</dbReference>
<comment type="caution">
    <text evidence="3">The sequence shown here is derived from an EMBL/GenBank/DDBJ whole genome shotgun (WGS) entry which is preliminary data.</text>
</comment>
<dbReference type="InterPro" id="IPR045851">
    <property type="entry name" value="AMP-bd_C_sf"/>
</dbReference>
<sequence length="584" mass="64427">MVFRPPSWVPPITVAIPDSVPVGEFALNQTGRTASSEEETAFVDGISGTSYAIKTVRQRVEHLARGLGQRLGWSPDSGSPWDKVVAIYSLNTIDYFVLCWAVHRLNGICLPLHPTSTAEEITTHLTKARCRLIFTCRPLMSTCRNVAGELSIPSDRIFTIAVSDQYMYEPALDGSGKDKFQSLEELVIQGSQLAPFPPLQWDRERGRSQVAYFCATSGTSGKQKLAMLTHYGLITNLLQIDTFEGHTRAGWSEVATGAVPYSHAYGIMIGLLAAWRGDTLITFPRFDMQRMLQAVPIHKIQRLYLVPPILAALDANPFFFELCDLSSVTTVVTGAAPLHQKITESLNRLQPSWKIMHGYGKPAPSPRSCSPEGLTESCVIATCTSPNDIWPGSSGSVMPEFRVRLVGPDEQEITGYEQPGEIRFQSPSLFIGYLDDSEATSAAFDRHGWLRTGDVGLFRQGPQGTEHLFVIDRMKDLIKVKGNQVLPGDIEQVLLAHPSIVAAAVVGVPDDLAGERPFAFLVRSSSIQAELSEVELTEVIEEHVHSRLDETHWVDDRIRFLPALPTSGNGKVLKKALREMVTMM</sequence>
<dbReference type="GO" id="GO:0016405">
    <property type="term" value="F:CoA-ligase activity"/>
    <property type="evidence" value="ECO:0007669"/>
    <property type="project" value="TreeGrafter"/>
</dbReference>
<dbReference type="Proteomes" id="UP000036893">
    <property type="component" value="Unassembled WGS sequence"/>
</dbReference>
<evidence type="ECO:0000313" key="4">
    <source>
        <dbReference type="Proteomes" id="UP000036893"/>
    </source>
</evidence>
<reference evidence="3" key="1">
    <citation type="journal article" date="2015" name="Genome Announc.">
        <title>Draft Genome Sequence of the Pathogenic Filamentous Fungus Aspergillus udagawae Strain IFM 46973T.</title>
        <authorList>
            <person name="Kusuya Y."/>
            <person name="Takahashi-Nakaguchi A."/>
            <person name="Takahashi H."/>
            <person name="Yaguchi T."/>
        </authorList>
    </citation>
    <scope>NUCLEOTIDE SEQUENCE</scope>
    <source>
        <strain evidence="3">IFM 46973</strain>
    </source>
</reference>
<dbReference type="GeneID" id="66997010"/>
<dbReference type="PANTHER" id="PTHR24096">
    <property type="entry name" value="LONG-CHAIN-FATTY-ACID--COA LIGASE"/>
    <property type="match status" value="1"/>
</dbReference>
<dbReference type="Pfam" id="PF00501">
    <property type="entry name" value="AMP-binding"/>
    <property type="match status" value="1"/>
</dbReference>
<proteinExistence type="predicted"/>
<dbReference type="Gene3D" id="3.30.300.30">
    <property type="match status" value="1"/>
</dbReference>
<dbReference type="EMBL" id="BBXM02000008">
    <property type="protein sequence ID" value="GIC93054.1"/>
    <property type="molecule type" value="Genomic_DNA"/>
</dbReference>
<feature type="domain" description="AMP-binding enzyme C-terminal" evidence="2">
    <location>
        <begin position="490"/>
        <end position="571"/>
    </location>
</feature>
<name>A0A8E0QXF3_9EURO</name>
<dbReference type="InterPro" id="IPR042099">
    <property type="entry name" value="ANL_N_sf"/>
</dbReference>
<dbReference type="PANTHER" id="PTHR24096:SF422">
    <property type="entry name" value="BCDNA.GH02901"/>
    <property type="match status" value="1"/>
</dbReference>
<organism evidence="3 4">
    <name type="scientific">Aspergillus udagawae</name>
    <dbReference type="NCBI Taxonomy" id="91492"/>
    <lineage>
        <taxon>Eukaryota</taxon>
        <taxon>Fungi</taxon>
        <taxon>Dikarya</taxon>
        <taxon>Ascomycota</taxon>
        <taxon>Pezizomycotina</taxon>
        <taxon>Eurotiomycetes</taxon>
        <taxon>Eurotiomycetidae</taxon>
        <taxon>Eurotiales</taxon>
        <taxon>Aspergillaceae</taxon>
        <taxon>Aspergillus</taxon>
        <taxon>Aspergillus subgen. Fumigati</taxon>
    </lineage>
</organism>
<dbReference type="Pfam" id="PF13193">
    <property type="entry name" value="AMP-binding_C"/>
    <property type="match status" value="1"/>
</dbReference>
<evidence type="ECO:0000259" key="1">
    <source>
        <dbReference type="Pfam" id="PF00501"/>
    </source>
</evidence>
<dbReference type="InterPro" id="IPR000873">
    <property type="entry name" value="AMP-dep_synth/lig_dom"/>
</dbReference>
<evidence type="ECO:0000259" key="2">
    <source>
        <dbReference type="Pfam" id="PF13193"/>
    </source>
</evidence>
<dbReference type="AlphaFoldDB" id="A0A8E0QXF3"/>
<evidence type="ECO:0000313" key="3">
    <source>
        <dbReference type="EMBL" id="GIC93054.1"/>
    </source>
</evidence>
<accession>A0A8E0QXF3</accession>
<dbReference type="InterPro" id="IPR025110">
    <property type="entry name" value="AMP-bd_C"/>
</dbReference>
<gene>
    <name evidence="3" type="ORF">Aud_009533</name>
</gene>
<protein>
    <submittedName>
        <fullName evidence="3">NRPS-like protein biosynthetic cluster</fullName>
    </submittedName>
</protein>
<reference evidence="3" key="2">
    <citation type="submission" date="2021-01" db="EMBL/GenBank/DDBJ databases">
        <title>Pan-genome distribution and transcriptional activeness of fungal secondary metabolism genes in Aspergillus section Fumigati.</title>
        <authorList>
            <person name="Takahashi H."/>
            <person name="Umemura M."/>
            <person name="Ninomiya A."/>
            <person name="Kusuya Y."/>
            <person name="Urayama S."/>
            <person name="Shimizu M."/>
            <person name="Watanabe A."/>
            <person name="Kamei K."/>
            <person name="Yaguchi T."/>
            <person name="Hagiwara D."/>
        </authorList>
    </citation>
    <scope>NUCLEOTIDE SEQUENCE</scope>
    <source>
        <strain evidence="3">IFM 46973</strain>
    </source>
</reference>
<feature type="domain" description="AMP-dependent synthetase/ligase" evidence="1">
    <location>
        <begin position="36"/>
        <end position="434"/>
    </location>
</feature>
<dbReference type="SUPFAM" id="SSF56801">
    <property type="entry name" value="Acetyl-CoA synthetase-like"/>
    <property type="match status" value="1"/>
</dbReference>
<dbReference type="Gene3D" id="3.40.50.12780">
    <property type="entry name" value="N-terminal domain of ligase-like"/>
    <property type="match status" value="1"/>
</dbReference>